<keyword evidence="3" id="KW-1185">Reference proteome</keyword>
<name>A0A4U6D853_9BACT</name>
<dbReference type="EMBL" id="SZVO01000004">
    <property type="protein sequence ID" value="TKT92318.1"/>
    <property type="molecule type" value="Genomic_DNA"/>
</dbReference>
<evidence type="ECO:0000256" key="1">
    <source>
        <dbReference type="SAM" id="Phobius"/>
    </source>
</evidence>
<proteinExistence type="predicted"/>
<evidence type="ECO:0000313" key="2">
    <source>
        <dbReference type="EMBL" id="TKT92318.1"/>
    </source>
</evidence>
<evidence type="ECO:0000313" key="3">
    <source>
        <dbReference type="Proteomes" id="UP000304900"/>
    </source>
</evidence>
<feature type="transmembrane region" description="Helical" evidence="1">
    <location>
        <begin position="19"/>
        <end position="44"/>
    </location>
</feature>
<sequence length="71" mass="8343">MIECWITGTNSLSPALFSFYHSIILSFYHSIILSFYHSIILSFYHSRIRRLVTGSQIRSICIKCFLRNILI</sequence>
<keyword evidence="1" id="KW-0472">Membrane</keyword>
<gene>
    <name evidence="2" type="ORF">FDK13_10085</name>
</gene>
<keyword evidence="1" id="KW-1133">Transmembrane helix</keyword>
<dbReference type="Proteomes" id="UP000304900">
    <property type="component" value="Unassembled WGS sequence"/>
</dbReference>
<keyword evidence="1" id="KW-0812">Transmembrane</keyword>
<reference evidence="2 3" key="1">
    <citation type="submission" date="2019-05" db="EMBL/GenBank/DDBJ databases">
        <title>Dyadobacter AR-3-8 sp. nov., isolated from arctic soil.</title>
        <authorList>
            <person name="Chaudhary D.K."/>
        </authorList>
    </citation>
    <scope>NUCLEOTIDE SEQUENCE [LARGE SCALE GENOMIC DNA]</scope>
    <source>
        <strain evidence="2 3">AR-3-8</strain>
    </source>
</reference>
<protein>
    <submittedName>
        <fullName evidence="2">Uncharacterized protein</fullName>
    </submittedName>
</protein>
<organism evidence="2 3">
    <name type="scientific">Dyadobacter frigoris</name>
    <dbReference type="NCBI Taxonomy" id="2576211"/>
    <lineage>
        <taxon>Bacteria</taxon>
        <taxon>Pseudomonadati</taxon>
        <taxon>Bacteroidota</taxon>
        <taxon>Cytophagia</taxon>
        <taxon>Cytophagales</taxon>
        <taxon>Spirosomataceae</taxon>
        <taxon>Dyadobacter</taxon>
    </lineage>
</organism>
<comment type="caution">
    <text evidence="2">The sequence shown here is derived from an EMBL/GenBank/DDBJ whole genome shotgun (WGS) entry which is preliminary data.</text>
</comment>
<dbReference type="AlphaFoldDB" id="A0A4U6D853"/>
<accession>A0A4U6D853</accession>